<gene>
    <name evidence="11" type="primary">LOC108733739</name>
</gene>
<dbReference type="Pfam" id="PF13894">
    <property type="entry name" value="zf-C2H2_4"/>
    <property type="match status" value="1"/>
</dbReference>
<dbReference type="InterPro" id="IPR036236">
    <property type="entry name" value="Znf_C2H2_sf"/>
</dbReference>
<keyword evidence="2" id="KW-0677">Repeat</keyword>
<evidence type="ECO:0000256" key="5">
    <source>
        <dbReference type="PROSITE-ProRule" id="PRU00042"/>
    </source>
</evidence>
<sequence length="436" mass="50933">MEKNSSTVCRTCLTERGQFISIFTEYKDEYIDSHFAEMLMSYTSLKISKGDDLPDNICENCANQVTNFYLFKRKCEESDRFLHANAKSVIAWNGMNDTIKLEYREENEVEDLKNNTFPLDNNKQFETSFVLKKTFAESNTKNLIESKNIIKKIKMRKEVSKEQKKTVINSKQRTFGEIKTCSNESLKVLNKFSCDTCQKEFRSYGLLVKHKKLHRQRWECKICRIRFVRNSMLKKHEASHAEIDNSKASTIEENNCLICNKVFNEKGTYDVHVTTHLELKEFECRICQKQLTDLTTFSQHASFHSSQKVHVCHICKKKFVKIDRFKNHMSIHSKNKRHFCKICSKGFNKPSNLEDHIRIHNGEKPYKCNICGRGFSQMGNLKQHTNRHTGIKDHLCSICDKGFASKKELSTHIQKHSGRNMDKGESTSCYDNYSLQ</sequence>
<dbReference type="SMART" id="SM00868">
    <property type="entry name" value="zf-AD"/>
    <property type="match status" value="2"/>
</dbReference>
<feature type="domain" description="C2H2-type" evidence="8">
    <location>
        <begin position="282"/>
        <end position="309"/>
    </location>
</feature>
<organism evidence="10 11">
    <name type="scientific">Agrilus planipennis</name>
    <name type="common">Emerald ash borer</name>
    <name type="synonym">Agrilus marcopoli</name>
    <dbReference type="NCBI Taxonomy" id="224129"/>
    <lineage>
        <taxon>Eukaryota</taxon>
        <taxon>Metazoa</taxon>
        <taxon>Ecdysozoa</taxon>
        <taxon>Arthropoda</taxon>
        <taxon>Hexapoda</taxon>
        <taxon>Insecta</taxon>
        <taxon>Pterygota</taxon>
        <taxon>Neoptera</taxon>
        <taxon>Endopterygota</taxon>
        <taxon>Coleoptera</taxon>
        <taxon>Polyphaga</taxon>
        <taxon>Elateriformia</taxon>
        <taxon>Buprestoidea</taxon>
        <taxon>Buprestidae</taxon>
        <taxon>Agrilinae</taxon>
        <taxon>Agrilus</taxon>
    </lineage>
</organism>
<dbReference type="GeneID" id="108733739"/>
<feature type="domain" description="C2H2-type" evidence="8">
    <location>
        <begin position="254"/>
        <end position="281"/>
    </location>
</feature>
<evidence type="ECO:0000256" key="7">
    <source>
        <dbReference type="SAM" id="MobiDB-lite"/>
    </source>
</evidence>
<dbReference type="PROSITE" id="PS51915">
    <property type="entry name" value="ZAD"/>
    <property type="match status" value="1"/>
</dbReference>
<dbReference type="PROSITE" id="PS50157">
    <property type="entry name" value="ZINC_FINGER_C2H2_2"/>
    <property type="match status" value="8"/>
</dbReference>
<keyword evidence="1 6" id="KW-0479">Metal-binding</keyword>
<dbReference type="PANTHER" id="PTHR24379">
    <property type="entry name" value="KRAB AND ZINC FINGER DOMAIN-CONTAINING"/>
    <property type="match status" value="1"/>
</dbReference>
<feature type="domain" description="C2H2-type" evidence="8">
    <location>
        <begin position="310"/>
        <end position="337"/>
    </location>
</feature>
<dbReference type="SUPFAM" id="SSF57716">
    <property type="entry name" value="Glucocorticoid receptor-like (DNA-binding domain)"/>
    <property type="match status" value="1"/>
</dbReference>
<feature type="binding site" evidence="6">
    <location>
        <position position="9"/>
    </location>
    <ligand>
        <name>Zn(2+)</name>
        <dbReference type="ChEBI" id="CHEBI:29105"/>
    </ligand>
</feature>
<dbReference type="PANTHER" id="PTHR24379:SF121">
    <property type="entry name" value="C2H2-TYPE DOMAIN-CONTAINING PROTEIN"/>
    <property type="match status" value="1"/>
</dbReference>
<dbReference type="SMART" id="SM00355">
    <property type="entry name" value="ZnF_C2H2"/>
    <property type="match status" value="8"/>
</dbReference>
<dbReference type="OrthoDB" id="9439903at2759"/>
<protein>
    <submittedName>
        <fullName evidence="11">Zinc finger protein OZF-like isoform X2</fullName>
    </submittedName>
</protein>
<dbReference type="Pfam" id="PF07776">
    <property type="entry name" value="zf-AD"/>
    <property type="match status" value="1"/>
</dbReference>
<feature type="binding site" evidence="6">
    <location>
        <position position="61"/>
    </location>
    <ligand>
        <name>Zn(2+)</name>
        <dbReference type="ChEBI" id="CHEBI:29105"/>
    </ligand>
</feature>
<feature type="domain" description="ZAD" evidence="9">
    <location>
        <begin position="7"/>
        <end position="85"/>
    </location>
</feature>
<keyword evidence="10" id="KW-1185">Reference proteome</keyword>
<dbReference type="PROSITE" id="PS00028">
    <property type="entry name" value="ZINC_FINGER_C2H2_1"/>
    <property type="match status" value="8"/>
</dbReference>
<dbReference type="AlphaFoldDB" id="A0A7F5R3S1"/>
<reference evidence="11" key="1">
    <citation type="submission" date="2025-08" db="UniProtKB">
        <authorList>
            <consortium name="RefSeq"/>
        </authorList>
    </citation>
    <scope>IDENTIFICATION</scope>
    <source>
        <tissue evidence="11">Entire body</tissue>
    </source>
</reference>
<feature type="domain" description="C2H2-type" evidence="8">
    <location>
        <begin position="338"/>
        <end position="365"/>
    </location>
</feature>
<keyword evidence="3 5" id="KW-0863">Zinc-finger</keyword>
<dbReference type="Pfam" id="PF00096">
    <property type="entry name" value="zf-C2H2"/>
    <property type="match status" value="3"/>
</dbReference>
<accession>A0A7F5R3S1</accession>
<proteinExistence type="predicted"/>
<evidence type="ECO:0000256" key="4">
    <source>
        <dbReference type="ARBA" id="ARBA00022833"/>
    </source>
</evidence>
<dbReference type="Pfam" id="PF12874">
    <property type="entry name" value="zf-met"/>
    <property type="match status" value="1"/>
</dbReference>
<evidence type="ECO:0000259" key="9">
    <source>
        <dbReference type="PROSITE" id="PS51915"/>
    </source>
</evidence>
<dbReference type="InterPro" id="IPR012934">
    <property type="entry name" value="Znf_AD"/>
</dbReference>
<feature type="domain" description="C2H2-type" evidence="8">
    <location>
        <begin position="394"/>
        <end position="421"/>
    </location>
</feature>
<evidence type="ECO:0000256" key="2">
    <source>
        <dbReference type="ARBA" id="ARBA00022737"/>
    </source>
</evidence>
<feature type="domain" description="C2H2-type" evidence="8">
    <location>
        <begin position="192"/>
        <end position="219"/>
    </location>
</feature>
<feature type="binding site" evidence="6">
    <location>
        <position position="12"/>
    </location>
    <ligand>
        <name>Zn(2+)</name>
        <dbReference type="ChEBI" id="CHEBI:29105"/>
    </ligand>
</feature>
<feature type="compositionally biased region" description="Polar residues" evidence="7">
    <location>
        <begin position="426"/>
        <end position="436"/>
    </location>
</feature>
<dbReference type="Proteomes" id="UP000192223">
    <property type="component" value="Unplaced"/>
</dbReference>
<name>A0A7F5R3S1_AGRPL</name>
<evidence type="ECO:0000313" key="10">
    <source>
        <dbReference type="Proteomes" id="UP000192223"/>
    </source>
</evidence>
<dbReference type="FunFam" id="3.30.160.60:FF:002343">
    <property type="entry name" value="Zinc finger protein 33A"/>
    <property type="match status" value="1"/>
</dbReference>
<dbReference type="Gene3D" id="3.40.1800.20">
    <property type="match status" value="1"/>
</dbReference>
<evidence type="ECO:0000313" key="11">
    <source>
        <dbReference type="RefSeq" id="XP_025829909.1"/>
    </source>
</evidence>
<dbReference type="Pfam" id="PF13912">
    <property type="entry name" value="zf-C2H2_6"/>
    <property type="match status" value="1"/>
</dbReference>
<dbReference type="SUPFAM" id="SSF57667">
    <property type="entry name" value="beta-beta-alpha zinc fingers"/>
    <property type="match status" value="5"/>
</dbReference>
<keyword evidence="4 6" id="KW-0862">Zinc</keyword>
<dbReference type="Gene3D" id="3.30.160.60">
    <property type="entry name" value="Classic Zinc Finger"/>
    <property type="match status" value="5"/>
</dbReference>
<evidence type="ECO:0000256" key="6">
    <source>
        <dbReference type="PROSITE-ProRule" id="PRU01263"/>
    </source>
</evidence>
<dbReference type="InterPro" id="IPR013087">
    <property type="entry name" value="Znf_C2H2_type"/>
</dbReference>
<evidence type="ECO:0000259" key="8">
    <source>
        <dbReference type="PROSITE" id="PS50157"/>
    </source>
</evidence>
<feature type="region of interest" description="Disordered" evidence="7">
    <location>
        <begin position="414"/>
        <end position="436"/>
    </location>
</feature>
<dbReference type="GO" id="GO:0008270">
    <property type="term" value="F:zinc ion binding"/>
    <property type="evidence" value="ECO:0007669"/>
    <property type="project" value="UniProtKB-UniRule"/>
</dbReference>
<feature type="binding site" evidence="6">
    <location>
        <position position="58"/>
    </location>
    <ligand>
        <name>Zn(2+)</name>
        <dbReference type="ChEBI" id="CHEBI:29105"/>
    </ligand>
</feature>
<dbReference type="RefSeq" id="XP_025829909.1">
    <property type="nucleotide sequence ID" value="XM_025974124.1"/>
</dbReference>
<feature type="domain" description="C2H2-type" evidence="8">
    <location>
        <begin position="366"/>
        <end position="393"/>
    </location>
</feature>
<feature type="domain" description="C2H2-type" evidence="8">
    <location>
        <begin position="218"/>
        <end position="245"/>
    </location>
</feature>
<dbReference type="GO" id="GO:0006355">
    <property type="term" value="P:regulation of DNA-templated transcription"/>
    <property type="evidence" value="ECO:0007669"/>
    <property type="project" value="UniProtKB-ARBA"/>
</dbReference>
<dbReference type="GO" id="GO:0005634">
    <property type="term" value="C:nucleus"/>
    <property type="evidence" value="ECO:0007669"/>
    <property type="project" value="InterPro"/>
</dbReference>
<evidence type="ECO:0000256" key="1">
    <source>
        <dbReference type="ARBA" id="ARBA00022723"/>
    </source>
</evidence>
<evidence type="ECO:0000256" key="3">
    <source>
        <dbReference type="ARBA" id="ARBA00022771"/>
    </source>
</evidence>